<dbReference type="EMBL" id="CP041036">
    <property type="protein sequence ID" value="QDE30829.1"/>
    <property type="molecule type" value="Genomic_DNA"/>
</dbReference>
<dbReference type="AlphaFoldDB" id="A0A4Y5YE48"/>
<dbReference type="KEGG" id="spol:FH971_07520"/>
<keyword evidence="1" id="KW-1133">Transmembrane helix</keyword>
<feature type="transmembrane region" description="Helical" evidence="1">
    <location>
        <begin position="70"/>
        <end position="89"/>
    </location>
</feature>
<accession>A0A4Y5YE48</accession>
<keyword evidence="1" id="KW-0812">Transmembrane</keyword>
<feature type="transmembrane region" description="Helical" evidence="1">
    <location>
        <begin position="6"/>
        <end position="25"/>
    </location>
</feature>
<dbReference type="RefSeq" id="WP_140233892.1">
    <property type="nucleotide sequence ID" value="NZ_CP041036.1"/>
</dbReference>
<evidence type="ECO:0000313" key="2">
    <source>
        <dbReference type="EMBL" id="QDE30829.1"/>
    </source>
</evidence>
<name>A0A4Y5YE48_9GAMM</name>
<keyword evidence="3" id="KW-1185">Reference proteome</keyword>
<organism evidence="2 3">
    <name type="scientific">Shewanella polaris</name>
    <dbReference type="NCBI Taxonomy" id="2588449"/>
    <lineage>
        <taxon>Bacteria</taxon>
        <taxon>Pseudomonadati</taxon>
        <taxon>Pseudomonadota</taxon>
        <taxon>Gammaproteobacteria</taxon>
        <taxon>Alteromonadales</taxon>
        <taxon>Shewanellaceae</taxon>
        <taxon>Shewanella</taxon>
    </lineage>
</organism>
<gene>
    <name evidence="2" type="ORF">FH971_07520</name>
</gene>
<dbReference type="Proteomes" id="UP000319809">
    <property type="component" value="Chromosome"/>
</dbReference>
<protein>
    <submittedName>
        <fullName evidence="2">Uncharacterized protein</fullName>
    </submittedName>
</protein>
<keyword evidence="1" id="KW-0472">Membrane</keyword>
<sequence length="97" mass="11296">MTIWKNLILTWVLVLGAIILYSIAVTGGVNANDNSRYLGIFFWVITILVSIYPLGYLIYKRQEYDTFETIKFFIIALLCPFIGSIYLFFKNNKNRSK</sequence>
<evidence type="ECO:0000256" key="1">
    <source>
        <dbReference type="SAM" id="Phobius"/>
    </source>
</evidence>
<proteinExistence type="predicted"/>
<reference evidence="2 3" key="1">
    <citation type="submission" date="2019-06" db="EMBL/GenBank/DDBJ databases">
        <title>The genome of Shewanella sp. SM1901.</title>
        <authorList>
            <person name="Cha Q."/>
        </authorList>
    </citation>
    <scope>NUCLEOTIDE SEQUENCE [LARGE SCALE GENOMIC DNA]</scope>
    <source>
        <strain evidence="2 3">SM1901</strain>
    </source>
</reference>
<feature type="transmembrane region" description="Helical" evidence="1">
    <location>
        <begin position="37"/>
        <end position="58"/>
    </location>
</feature>
<evidence type="ECO:0000313" key="3">
    <source>
        <dbReference type="Proteomes" id="UP000319809"/>
    </source>
</evidence>